<accession>A0ABV6AF77</accession>
<keyword evidence="2" id="KW-0732">Signal</keyword>
<evidence type="ECO:0000256" key="2">
    <source>
        <dbReference type="SAM" id="SignalP"/>
    </source>
</evidence>
<dbReference type="Proteomes" id="UP001589692">
    <property type="component" value="Unassembled WGS sequence"/>
</dbReference>
<evidence type="ECO:0008006" key="5">
    <source>
        <dbReference type="Google" id="ProtNLM"/>
    </source>
</evidence>
<organism evidence="3 4">
    <name type="scientific">Rhizobium puerariae</name>
    <dbReference type="NCBI Taxonomy" id="1585791"/>
    <lineage>
        <taxon>Bacteria</taxon>
        <taxon>Pseudomonadati</taxon>
        <taxon>Pseudomonadota</taxon>
        <taxon>Alphaproteobacteria</taxon>
        <taxon>Hyphomicrobiales</taxon>
        <taxon>Rhizobiaceae</taxon>
        <taxon>Rhizobium/Agrobacterium group</taxon>
        <taxon>Rhizobium</taxon>
    </lineage>
</organism>
<feature type="signal peptide" evidence="2">
    <location>
        <begin position="1"/>
        <end position="23"/>
    </location>
</feature>
<dbReference type="RefSeq" id="WP_377256607.1">
    <property type="nucleotide sequence ID" value="NZ_JBHMAA010000006.1"/>
</dbReference>
<evidence type="ECO:0000256" key="1">
    <source>
        <dbReference type="SAM" id="MobiDB-lite"/>
    </source>
</evidence>
<evidence type="ECO:0000313" key="3">
    <source>
        <dbReference type="EMBL" id="MFB9948008.1"/>
    </source>
</evidence>
<keyword evidence="4" id="KW-1185">Reference proteome</keyword>
<dbReference type="EMBL" id="JBHMAA010000006">
    <property type="protein sequence ID" value="MFB9948008.1"/>
    <property type="molecule type" value="Genomic_DNA"/>
</dbReference>
<sequence>MTSMIVKAGIAALIALTGLSATAPTAAAAGSDLGVYVQYRDHDRDRHWRPDHRWRPAPRPRPGCAPRLAEQKASRMGLRRTRVVDVSRRTVTVVGFGWRGRDRVVFGNVRGCPVIRR</sequence>
<proteinExistence type="predicted"/>
<evidence type="ECO:0000313" key="4">
    <source>
        <dbReference type="Proteomes" id="UP001589692"/>
    </source>
</evidence>
<comment type="caution">
    <text evidence="3">The sequence shown here is derived from an EMBL/GenBank/DDBJ whole genome shotgun (WGS) entry which is preliminary data.</text>
</comment>
<feature type="chain" id="PRO_5047027199" description="Antifreeze protein" evidence="2">
    <location>
        <begin position="24"/>
        <end position="117"/>
    </location>
</feature>
<protein>
    <recommendedName>
        <fullName evidence="5">Antifreeze protein</fullName>
    </recommendedName>
</protein>
<reference evidence="3 4" key="1">
    <citation type="submission" date="2024-09" db="EMBL/GenBank/DDBJ databases">
        <authorList>
            <person name="Sun Q."/>
            <person name="Mori K."/>
        </authorList>
    </citation>
    <scope>NUCLEOTIDE SEQUENCE [LARGE SCALE GENOMIC DNA]</scope>
    <source>
        <strain evidence="3 4">TBRC 4938</strain>
    </source>
</reference>
<feature type="region of interest" description="Disordered" evidence="1">
    <location>
        <begin position="47"/>
        <end position="74"/>
    </location>
</feature>
<gene>
    <name evidence="3" type="ORF">ACFFP0_04065</name>
</gene>
<name>A0ABV6AF77_9HYPH</name>